<accession>A0A834KNL3</accession>
<evidence type="ECO:0000313" key="3">
    <source>
        <dbReference type="Proteomes" id="UP000617340"/>
    </source>
</evidence>
<dbReference type="EMBL" id="JACSDZ010000003">
    <property type="protein sequence ID" value="KAF7409978.1"/>
    <property type="molecule type" value="Genomic_DNA"/>
</dbReference>
<evidence type="ECO:0000313" key="2">
    <source>
        <dbReference type="EMBL" id="KAF7409978.1"/>
    </source>
</evidence>
<dbReference type="Proteomes" id="UP000617340">
    <property type="component" value="Unassembled WGS sequence"/>
</dbReference>
<comment type="caution">
    <text evidence="2">The sequence shown here is derived from an EMBL/GenBank/DDBJ whole genome shotgun (WGS) entry which is preliminary data.</text>
</comment>
<feature type="compositionally biased region" description="Low complexity" evidence="1">
    <location>
        <begin position="83"/>
        <end position="94"/>
    </location>
</feature>
<feature type="compositionally biased region" description="Basic and acidic residues" evidence="1">
    <location>
        <begin position="179"/>
        <end position="216"/>
    </location>
</feature>
<evidence type="ECO:0000256" key="1">
    <source>
        <dbReference type="SAM" id="MobiDB-lite"/>
    </source>
</evidence>
<protein>
    <submittedName>
        <fullName evidence="2">Uncharacterized protein</fullName>
    </submittedName>
</protein>
<organism evidence="2 3">
    <name type="scientific">Vespula germanica</name>
    <name type="common">German yellow jacket</name>
    <name type="synonym">Paravespula germanica</name>
    <dbReference type="NCBI Taxonomy" id="30212"/>
    <lineage>
        <taxon>Eukaryota</taxon>
        <taxon>Metazoa</taxon>
        <taxon>Ecdysozoa</taxon>
        <taxon>Arthropoda</taxon>
        <taxon>Hexapoda</taxon>
        <taxon>Insecta</taxon>
        <taxon>Pterygota</taxon>
        <taxon>Neoptera</taxon>
        <taxon>Endopterygota</taxon>
        <taxon>Hymenoptera</taxon>
        <taxon>Apocrita</taxon>
        <taxon>Aculeata</taxon>
        <taxon>Vespoidea</taxon>
        <taxon>Vespidae</taxon>
        <taxon>Vespinae</taxon>
        <taxon>Vespula</taxon>
    </lineage>
</organism>
<reference evidence="2" key="1">
    <citation type="journal article" date="2020" name="G3 (Bethesda)">
        <title>High-Quality Assemblies for Three Invasive Social Wasps from the &lt;i&gt;Vespula&lt;/i&gt; Genus.</title>
        <authorList>
            <person name="Harrop T.W.R."/>
            <person name="Guhlin J."/>
            <person name="McLaughlin G.M."/>
            <person name="Permina E."/>
            <person name="Stockwell P."/>
            <person name="Gilligan J."/>
            <person name="Le Lec M.F."/>
            <person name="Gruber M.A.M."/>
            <person name="Quinn O."/>
            <person name="Lovegrove M."/>
            <person name="Duncan E.J."/>
            <person name="Remnant E.J."/>
            <person name="Van Eeckhoven J."/>
            <person name="Graham B."/>
            <person name="Knapp R.A."/>
            <person name="Langford K.W."/>
            <person name="Kronenberg Z."/>
            <person name="Press M.O."/>
            <person name="Eacker S.M."/>
            <person name="Wilson-Rankin E.E."/>
            <person name="Purcell J."/>
            <person name="Lester P.J."/>
            <person name="Dearden P.K."/>
        </authorList>
    </citation>
    <scope>NUCLEOTIDE SEQUENCE</scope>
    <source>
        <strain evidence="2">Linc-1</strain>
    </source>
</reference>
<feature type="compositionally biased region" description="Basic and acidic residues" evidence="1">
    <location>
        <begin position="35"/>
        <end position="51"/>
    </location>
</feature>
<sequence length="250" mass="28105">MMETKRRGKSSAMPDDQEISVFEDRLQASTSRSSFFKEEDGKREKEKREKQGVVARRLLHNDDDDDDDEDDDNEAPAVGVTCSTRSSGAMGSSSKCTEKRRCTGRAISSGSTEEVAEPNVLRRGDPESGREECRQRSVGPLPQEQVSLLLDRRLLESLLRKVNRFVKVKAKLQKLAKLMRDERRREEGREGGRGRGRGEGGSGEEERGRYPGDLRRGVYLGPPISPQSGIFSQTRRLEQTPLRLSIKPTL</sequence>
<feature type="region of interest" description="Disordered" evidence="1">
    <location>
        <begin position="1"/>
        <end position="142"/>
    </location>
</feature>
<dbReference type="AlphaFoldDB" id="A0A834KNL3"/>
<gene>
    <name evidence="2" type="ORF">HZH68_004359</name>
</gene>
<proteinExistence type="predicted"/>
<feature type="region of interest" description="Disordered" evidence="1">
    <location>
        <begin position="179"/>
        <end position="250"/>
    </location>
</feature>
<keyword evidence="3" id="KW-1185">Reference proteome</keyword>
<name>A0A834KNL3_VESGE</name>
<feature type="compositionally biased region" description="Acidic residues" evidence="1">
    <location>
        <begin position="62"/>
        <end position="74"/>
    </location>
</feature>
<feature type="compositionally biased region" description="Basic and acidic residues" evidence="1">
    <location>
        <begin position="120"/>
        <end position="135"/>
    </location>
</feature>